<evidence type="ECO:0000313" key="1">
    <source>
        <dbReference type="EMBL" id="MBC5672001.1"/>
    </source>
</evidence>
<comment type="caution">
    <text evidence="1">The sequence shown here is derived from an EMBL/GenBank/DDBJ whole genome shotgun (WGS) entry which is preliminary data.</text>
</comment>
<accession>A0ABR7FC22</accession>
<name>A0ABR7FC22_9FIRM</name>
<dbReference type="Proteomes" id="UP000654573">
    <property type="component" value="Unassembled WGS sequence"/>
</dbReference>
<gene>
    <name evidence="1" type="ORF">H8S76_07045</name>
</gene>
<protein>
    <recommendedName>
        <fullName evidence="3">Aminoglycoside phosphotransferase domain-containing protein</fullName>
    </recommendedName>
</protein>
<dbReference type="RefSeq" id="WP_103731794.1">
    <property type="nucleotide sequence ID" value="NZ_JACOOU010000002.1"/>
</dbReference>
<dbReference type="EMBL" id="JACOOU010000002">
    <property type="protein sequence ID" value="MBC5672001.1"/>
    <property type="molecule type" value="Genomic_DNA"/>
</dbReference>
<dbReference type="SUPFAM" id="SSF56112">
    <property type="entry name" value="Protein kinase-like (PK-like)"/>
    <property type="match status" value="1"/>
</dbReference>
<organism evidence="1 2">
    <name type="scientific">Blautia celeris</name>
    <dbReference type="NCBI Taxonomy" id="2763026"/>
    <lineage>
        <taxon>Bacteria</taxon>
        <taxon>Bacillati</taxon>
        <taxon>Bacillota</taxon>
        <taxon>Clostridia</taxon>
        <taxon>Lachnospirales</taxon>
        <taxon>Lachnospiraceae</taxon>
        <taxon>Blautia</taxon>
    </lineage>
</organism>
<reference evidence="1 2" key="1">
    <citation type="submission" date="2020-08" db="EMBL/GenBank/DDBJ databases">
        <title>Genome public.</title>
        <authorList>
            <person name="Liu C."/>
            <person name="Sun Q."/>
        </authorList>
    </citation>
    <scope>NUCLEOTIDE SEQUENCE [LARGE SCALE GENOMIC DNA]</scope>
    <source>
        <strain evidence="1 2">NSJ-34</strain>
    </source>
</reference>
<sequence length="88" mass="10222">MWAGNVFLSQKRTSSISAIIDFERSFFSDPLAAFVSALFIYDDVEKETDFIAGYNEVSKRPLILTSGDREKMILYEMLLYLRSYCETR</sequence>
<evidence type="ECO:0008006" key="3">
    <source>
        <dbReference type="Google" id="ProtNLM"/>
    </source>
</evidence>
<keyword evidence="2" id="KW-1185">Reference proteome</keyword>
<evidence type="ECO:0000313" key="2">
    <source>
        <dbReference type="Proteomes" id="UP000654573"/>
    </source>
</evidence>
<dbReference type="InterPro" id="IPR011009">
    <property type="entry name" value="Kinase-like_dom_sf"/>
</dbReference>
<proteinExistence type="predicted"/>